<keyword evidence="2" id="KW-1185">Reference proteome</keyword>
<evidence type="ECO:0000313" key="2">
    <source>
        <dbReference type="Proteomes" id="UP001060215"/>
    </source>
</evidence>
<sequence>MGESACLMHSFSYVSGISNEAKQGNPMHTLGDSISFGRFMSESLSWEKWSTFSHKRYVEEAERYAQPGSVAQKKAFFEAHYKSIAAKKAAALLEQANANAANNHPEPEFETHDSQNTIEPVVDEQLELKAPVDTIVNGNGYNSNVELEIGEVKVADTVVTGHEVQNESLKQSMVSEMDIGESPQMEKPLLEGLKSNHELGESLKQSMVSEMDLGESPQMEKPLLEGLKSNHMVSEMELGESPQMKKPLLEGLKSNHEVPSLINKKKKQEISSSKSVVSITPLTRKSTIESMDKNRSTSNSLKKLIYSTSAKESDNKSAAPEFSSSKPAVHQRVPKVPASPAKTVAPVLPKTATRKSTTDDSMDRKRATPRSLKELIYSSPDKESENKMTTPAATGRRIESSRVAPSPYKASKDCKTPLRTPIVASANGVSKHPSTTPCSEIRRNRTPLDPSASGSKTTGPKWHLLSAVCAKSLTACRNKLQSPTLSTPFSLRTEERAARRKQKLEEKFNAKDTQKVQLQTRLKEKAGTELRKLRQSFCFKARPLPDFYKERETPKDQINKTPLTHPQPPKLGKRKPSSSSSTLQGGITSLPPVTASTKKSCSKNVFKTKSHHQIPNPKMMTNTHENTSPNIQH</sequence>
<dbReference type="EMBL" id="CM045759">
    <property type="protein sequence ID" value="KAI8020616.1"/>
    <property type="molecule type" value="Genomic_DNA"/>
</dbReference>
<proteinExistence type="predicted"/>
<dbReference type="Proteomes" id="UP001060215">
    <property type="component" value="Chromosome 2"/>
</dbReference>
<evidence type="ECO:0000313" key="1">
    <source>
        <dbReference type="EMBL" id="KAI8020616.1"/>
    </source>
</evidence>
<reference evidence="1 2" key="1">
    <citation type="journal article" date="2022" name="Plant J.">
        <title>Chromosome-level genome of Camellia lanceoleosa provides a valuable resource for understanding genome evolution and self-incompatibility.</title>
        <authorList>
            <person name="Gong W."/>
            <person name="Xiao S."/>
            <person name="Wang L."/>
            <person name="Liao Z."/>
            <person name="Chang Y."/>
            <person name="Mo W."/>
            <person name="Hu G."/>
            <person name="Li W."/>
            <person name="Zhao G."/>
            <person name="Zhu H."/>
            <person name="Hu X."/>
            <person name="Ji K."/>
            <person name="Xiang X."/>
            <person name="Song Q."/>
            <person name="Yuan D."/>
            <person name="Jin S."/>
            <person name="Zhang L."/>
        </authorList>
    </citation>
    <scope>NUCLEOTIDE SEQUENCE [LARGE SCALE GENOMIC DNA]</scope>
    <source>
        <strain evidence="1">SQ_2022a</strain>
    </source>
</reference>
<gene>
    <name evidence="1" type="ORF">LOK49_LG04G03571</name>
</gene>
<organism evidence="1 2">
    <name type="scientific">Camellia lanceoleosa</name>
    <dbReference type="NCBI Taxonomy" id="1840588"/>
    <lineage>
        <taxon>Eukaryota</taxon>
        <taxon>Viridiplantae</taxon>
        <taxon>Streptophyta</taxon>
        <taxon>Embryophyta</taxon>
        <taxon>Tracheophyta</taxon>
        <taxon>Spermatophyta</taxon>
        <taxon>Magnoliopsida</taxon>
        <taxon>eudicotyledons</taxon>
        <taxon>Gunneridae</taxon>
        <taxon>Pentapetalae</taxon>
        <taxon>asterids</taxon>
        <taxon>Ericales</taxon>
        <taxon>Theaceae</taxon>
        <taxon>Camellia</taxon>
    </lineage>
</organism>
<name>A0ACC0I9I7_9ERIC</name>
<comment type="caution">
    <text evidence="1">The sequence shown here is derived from an EMBL/GenBank/DDBJ whole genome shotgun (WGS) entry which is preliminary data.</text>
</comment>
<accession>A0ACC0I9I7</accession>
<protein>
    <submittedName>
        <fullName evidence="1">Protein WVD2-like 4</fullName>
    </submittedName>
</protein>